<dbReference type="PANTHER" id="PTHR12864">
    <property type="entry name" value="RAN BINDING PROTEIN 9-RELATED"/>
    <property type="match status" value="1"/>
</dbReference>
<feature type="domain" description="CTLH" evidence="1">
    <location>
        <begin position="67"/>
        <end position="124"/>
    </location>
</feature>
<evidence type="ECO:0000313" key="2">
    <source>
        <dbReference type="EMBL" id="ODV91256.1"/>
    </source>
</evidence>
<dbReference type="InterPro" id="IPR024964">
    <property type="entry name" value="CTLH/CRA"/>
</dbReference>
<sequence>MAFNIDNEEFARKLNEIDDPITNYQSSNTNSDLNNLIINYLATEGYASTAAKFAEEAQLKTPVAFKSIKARFSIRDCILSGNIVGAIERITDLEPELLEKQPSLHFTLLRLQLIELIKKANEDDKYLKQALDFASEVLAPRIPEDNPSNSFLQSLEYTISLLCFPKDTLESIPELKKLLHPSLRLEVASQVNKAIIEYQGINPRSKIWDIIEIYHWSQQELKDLFEFEFPDIGADLAVPNILSSS</sequence>
<evidence type="ECO:0000313" key="3">
    <source>
        <dbReference type="Proteomes" id="UP000095023"/>
    </source>
</evidence>
<dbReference type="InterPro" id="IPR006595">
    <property type="entry name" value="CTLH_C"/>
</dbReference>
<name>A0A1E4THM7_9ASCO</name>
<dbReference type="InterPro" id="IPR013144">
    <property type="entry name" value="CRA_dom"/>
</dbReference>
<gene>
    <name evidence="2" type="ORF">CANCADRAFT_44860</name>
</gene>
<dbReference type="EMBL" id="KV453842">
    <property type="protein sequence ID" value="ODV91256.1"/>
    <property type="molecule type" value="Genomic_DNA"/>
</dbReference>
<reference evidence="3" key="1">
    <citation type="submission" date="2016-02" db="EMBL/GenBank/DDBJ databases">
        <title>Comparative genomics of biotechnologically important yeasts.</title>
        <authorList>
            <consortium name="DOE Joint Genome Institute"/>
            <person name="Riley R."/>
            <person name="Haridas S."/>
            <person name="Wolfe K.H."/>
            <person name="Lopes M.R."/>
            <person name="Hittinger C.T."/>
            <person name="Goker M."/>
            <person name="Salamov A."/>
            <person name="Wisecaver J."/>
            <person name="Long T.M."/>
            <person name="Aerts A.L."/>
            <person name="Barry K."/>
            <person name="Choi C."/>
            <person name="Clum A."/>
            <person name="Coughlan A.Y."/>
            <person name="Deshpande S."/>
            <person name="Douglass A.P."/>
            <person name="Hanson S.J."/>
            <person name="Klenk H.-P."/>
            <person name="Labutti K."/>
            <person name="Lapidus A."/>
            <person name="Lindquist E."/>
            <person name="Lipzen A."/>
            <person name="Meier-Kolthoff J.P."/>
            <person name="Ohm R.A."/>
            <person name="Otillar R.P."/>
            <person name="Pangilinan J."/>
            <person name="Peng Y."/>
            <person name="Rokas A."/>
            <person name="Rosa C.A."/>
            <person name="Scheuner C."/>
            <person name="Sibirny A.A."/>
            <person name="Slot J.C."/>
            <person name="Stielow J.B."/>
            <person name="Sun H."/>
            <person name="Kurtzman C.P."/>
            <person name="Blackwell M."/>
            <person name="Jeffries T.W."/>
            <person name="Grigoriev I.V."/>
        </authorList>
    </citation>
    <scope>NUCLEOTIDE SEQUENCE [LARGE SCALE GENOMIC DNA]</scope>
    <source>
        <strain evidence="3">NRRL Y-17796</strain>
    </source>
</reference>
<dbReference type="AlphaFoldDB" id="A0A1E4THM7"/>
<dbReference type="SMART" id="SM00757">
    <property type="entry name" value="CRA"/>
    <property type="match status" value="1"/>
</dbReference>
<dbReference type="SMART" id="SM00668">
    <property type="entry name" value="CTLH"/>
    <property type="match status" value="1"/>
</dbReference>
<keyword evidence="3" id="KW-1185">Reference proteome</keyword>
<dbReference type="Proteomes" id="UP000095023">
    <property type="component" value="Unassembled WGS sequence"/>
</dbReference>
<dbReference type="Pfam" id="PF10607">
    <property type="entry name" value="CTLH"/>
    <property type="match status" value="1"/>
</dbReference>
<dbReference type="OrthoDB" id="2415936at2759"/>
<dbReference type="InterPro" id="IPR050618">
    <property type="entry name" value="Ubq-SigPath_Reg"/>
</dbReference>
<proteinExistence type="predicted"/>
<dbReference type="InterPro" id="IPR006594">
    <property type="entry name" value="LisH"/>
</dbReference>
<protein>
    <recommendedName>
        <fullName evidence="1">CTLH domain-containing protein</fullName>
    </recommendedName>
</protein>
<dbReference type="PROSITE" id="PS50896">
    <property type="entry name" value="LISH"/>
    <property type="match status" value="1"/>
</dbReference>
<accession>A0A1E4THM7</accession>
<organism evidence="2 3">
    <name type="scientific">Tortispora caseinolytica NRRL Y-17796</name>
    <dbReference type="NCBI Taxonomy" id="767744"/>
    <lineage>
        <taxon>Eukaryota</taxon>
        <taxon>Fungi</taxon>
        <taxon>Dikarya</taxon>
        <taxon>Ascomycota</taxon>
        <taxon>Saccharomycotina</taxon>
        <taxon>Trigonopsidomycetes</taxon>
        <taxon>Trigonopsidales</taxon>
        <taxon>Trigonopsidaceae</taxon>
        <taxon>Tortispora</taxon>
    </lineage>
</organism>
<dbReference type="SMART" id="SM00667">
    <property type="entry name" value="LisH"/>
    <property type="match status" value="1"/>
</dbReference>
<dbReference type="Pfam" id="PF08513">
    <property type="entry name" value="LisH"/>
    <property type="match status" value="1"/>
</dbReference>
<dbReference type="PROSITE" id="PS50897">
    <property type="entry name" value="CTLH"/>
    <property type="match status" value="1"/>
</dbReference>
<evidence type="ECO:0000259" key="1">
    <source>
        <dbReference type="PROSITE" id="PS50897"/>
    </source>
</evidence>